<dbReference type="OrthoDB" id="9812991at2"/>
<feature type="transmembrane region" description="Helical" evidence="3">
    <location>
        <begin position="12"/>
        <end position="32"/>
    </location>
</feature>
<name>A0A833H2K1_9LEPT</name>
<dbReference type="PANTHER" id="PTHR23222">
    <property type="entry name" value="PROHIBITIN"/>
    <property type="match status" value="1"/>
</dbReference>
<comment type="caution">
    <text evidence="5">The sequence shown here is derived from an EMBL/GenBank/DDBJ whole genome shotgun (WGS) entry which is preliminary data.</text>
</comment>
<feature type="domain" description="Band 7" evidence="4">
    <location>
        <begin position="25"/>
        <end position="186"/>
    </location>
</feature>
<evidence type="ECO:0000313" key="5">
    <source>
        <dbReference type="EMBL" id="KAB2932943.1"/>
    </source>
</evidence>
<comment type="subcellular location">
    <subcellularLocation>
        <location evidence="1">Membrane</location>
        <topology evidence="1">Single-pass membrane protein</topology>
    </subcellularLocation>
</comment>
<proteinExistence type="predicted"/>
<dbReference type="RefSeq" id="WP_002773184.1">
    <property type="nucleotide sequence ID" value="NZ_JQDG01000028.1"/>
</dbReference>
<evidence type="ECO:0000256" key="2">
    <source>
        <dbReference type="SAM" id="Coils"/>
    </source>
</evidence>
<feature type="coiled-coil region" evidence="2">
    <location>
        <begin position="178"/>
        <end position="223"/>
    </location>
</feature>
<evidence type="ECO:0000256" key="3">
    <source>
        <dbReference type="SAM" id="Phobius"/>
    </source>
</evidence>
<dbReference type="InterPro" id="IPR000163">
    <property type="entry name" value="Prohibitin"/>
</dbReference>
<protein>
    <submittedName>
        <fullName evidence="5">Prohibitin family protein</fullName>
    </submittedName>
</protein>
<evidence type="ECO:0000313" key="6">
    <source>
        <dbReference type="Proteomes" id="UP000460298"/>
    </source>
</evidence>
<dbReference type="PANTHER" id="PTHR23222:SF0">
    <property type="entry name" value="PROHIBITIN 1"/>
    <property type="match status" value="1"/>
</dbReference>
<evidence type="ECO:0000259" key="4">
    <source>
        <dbReference type="SMART" id="SM00244"/>
    </source>
</evidence>
<dbReference type="InterPro" id="IPR036013">
    <property type="entry name" value="Band_7/SPFH_dom_sf"/>
</dbReference>
<dbReference type="Gene3D" id="3.30.479.30">
    <property type="entry name" value="Band 7 domain"/>
    <property type="match status" value="1"/>
</dbReference>
<keyword evidence="3" id="KW-0812">Transmembrane</keyword>
<dbReference type="PRINTS" id="PR00679">
    <property type="entry name" value="PROHIBITIN"/>
</dbReference>
<sequence length="262" mass="29931">MELFNRFRRPILIAVGILVFLMFLNPIVLIPAGHRGVLLNLGAVSDRILSEGLNFRVPIMQSIVRVDVRIQKHEVVASAASRDLQEISTVIALNYHVNPEQVNLIYQNIGEDYSERIIEPAVQETVKAVTARYTAVDLITNRHVVTDEIEKTLRERLEPYYITVDQVSTKDFDFSEKFKAAIEAKQEAEQLALKAQRDLERIRTEAEQQIATARAEAESYRLKTTALNPLLRDMEWIKKWDGKLPQVQGTGAPLIQIPFQQR</sequence>
<dbReference type="Pfam" id="PF01145">
    <property type="entry name" value="Band_7"/>
    <property type="match status" value="1"/>
</dbReference>
<dbReference type="InterPro" id="IPR001107">
    <property type="entry name" value="Band_7"/>
</dbReference>
<organism evidence="5 6">
    <name type="scientific">Leptonema illini</name>
    <dbReference type="NCBI Taxonomy" id="183"/>
    <lineage>
        <taxon>Bacteria</taxon>
        <taxon>Pseudomonadati</taxon>
        <taxon>Spirochaetota</taxon>
        <taxon>Spirochaetia</taxon>
        <taxon>Leptospirales</taxon>
        <taxon>Leptospiraceae</taxon>
        <taxon>Leptonema</taxon>
    </lineage>
</organism>
<dbReference type="CDD" id="cd03401">
    <property type="entry name" value="SPFH_prohibitin"/>
    <property type="match status" value="1"/>
</dbReference>
<dbReference type="GO" id="GO:0016020">
    <property type="term" value="C:membrane"/>
    <property type="evidence" value="ECO:0007669"/>
    <property type="project" value="UniProtKB-SubCell"/>
</dbReference>
<accession>A0A833H2K1</accession>
<dbReference type="Proteomes" id="UP000460298">
    <property type="component" value="Unassembled WGS sequence"/>
</dbReference>
<keyword evidence="3" id="KW-0472">Membrane</keyword>
<evidence type="ECO:0000256" key="1">
    <source>
        <dbReference type="ARBA" id="ARBA00004167"/>
    </source>
</evidence>
<dbReference type="SMART" id="SM00244">
    <property type="entry name" value="PHB"/>
    <property type="match status" value="1"/>
</dbReference>
<dbReference type="AlphaFoldDB" id="A0A833H2K1"/>
<dbReference type="EMBL" id="WBUI01000007">
    <property type="protein sequence ID" value="KAB2932943.1"/>
    <property type="molecule type" value="Genomic_DNA"/>
</dbReference>
<dbReference type="SUPFAM" id="SSF117892">
    <property type="entry name" value="Band 7/SPFH domain"/>
    <property type="match status" value="1"/>
</dbReference>
<keyword evidence="3" id="KW-1133">Transmembrane helix</keyword>
<keyword evidence="2" id="KW-0175">Coiled coil</keyword>
<reference evidence="5 6" key="1">
    <citation type="submission" date="2019-10" db="EMBL/GenBank/DDBJ databases">
        <title>Extracellular Electron Transfer in a Candidatus Methanoperedens spp. Enrichment Culture.</title>
        <authorList>
            <person name="Berger S."/>
            <person name="Rangel Shaw D."/>
            <person name="Berben T."/>
            <person name="In 'T Zandt M."/>
            <person name="Frank J."/>
            <person name="Reimann J."/>
            <person name="Jetten M.S.M."/>
            <person name="Welte C.U."/>
        </authorList>
    </citation>
    <scope>NUCLEOTIDE SEQUENCE [LARGE SCALE GENOMIC DNA]</scope>
    <source>
        <strain evidence="5">SB12</strain>
    </source>
</reference>
<gene>
    <name evidence="5" type="ORF">F9K24_08740</name>
</gene>